<keyword evidence="8" id="KW-1185">Reference proteome</keyword>
<dbReference type="RefSeq" id="WP_385876586.1">
    <property type="nucleotide sequence ID" value="NZ_JBHLXE010000051.1"/>
</dbReference>
<feature type="transmembrane region" description="Helical" evidence="5">
    <location>
        <begin position="88"/>
        <end position="114"/>
    </location>
</feature>
<reference evidence="7 8" key="1">
    <citation type="submission" date="2024-09" db="EMBL/GenBank/DDBJ databases">
        <authorList>
            <person name="Sun Q."/>
            <person name="Mori K."/>
        </authorList>
    </citation>
    <scope>NUCLEOTIDE SEQUENCE [LARGE SCALE GENOMIC DNA]</scope>
    <source>
        <strain evidence="7 8">CCM 8545</strain>
    </source>
</reference>
<dbReference type="Pfam" id="PF00324">
    <property type="entry name" value="AA_permease"/>
    <property type="match status" value="1"/>
</dbReference>
<dbReference type="InterPro" id="IPR050367">
    <property type="entry name" value="APC_superfamily"/>
</dbReference>
<evidence type="ECO:0000256" key="2">
    <source>
        <dbReference type="ARBA" id="ARBA00022692"/>
    </source>
</evidence>
<feature type="transmembrane region" description="Helical" evidence="5">
    <location>
        <begin position="324"/>
        <end position="342"/>
    </location>
</feature>
<feature type="transmembrane region" description="Helical" evidence="5">
    <location>
        <begin position="151"/>
        <end position="169"/>
    </location>
</feature>
<evidence type="ECO:0000259" key="6">
    <source>
        <dbReference type="Pfam" id="PF00324"/>
    </source>
</evidence>
<name>A0ABV6CBI5_9GAMM</name>
<keyword evidence="2 5" id="KW-0812">Transmembrane</keyword>
<dbReference type="PANTHER" id="PTHR42770:SF8">
    <property type="entry name" value="PUTRESCINE IMPORTER PUUP"/>
    <property type="match status" value="1"/>
</dbReference>
<proteinExistence type="predicted"/>
<protein>
    <submittedName>
        <fullName evidence="7">APC family permease</fullName>
    </submittedName>
</protein>
<comment type="caution">
    <text evidence="7">The sequence shown here is derived from an EMBL/GenBank/DDBJ whole genome shotgun (WGS) entry which is preliminary data.</text>
</comment>
<evidence type="ECO:0000313" key="7">
    <source>
        <dbReference type="EMBL" id="MFC0179485.1"/>
    </source>
</evidence>
<keyword evidence="4 5" id="KW-0472">Membrane</keyword>
<dbReference type="PIRSF" id="PIRSF006060">
    <property type="entry name" value="AA_transporter"/>
    <property type="match status" value="1"/>
</dbReference>
<feature type="transmembrane region" description="Helical" evidence="5">
    <location>
        <begin position="409"/>
        <end position="427"/>
    </location>
</feature>
<feature type="transmembrane region" description="Helical" evidence="5">
    <location>
        <begin position="126"/>
        <end position="146"/>
    </location>
</feature>
<feature type="transmembrane region" description="Helical" evidence="5">
    <location>
        <begin position="227"/>
        <end position="250"/>
    </location>
</feature>
<accession>A0ABV6CBI5</accession>
<feature type="transmembrane region" description="Helical" evidence="5">
    <location>
        <begin position="189"/>
        <end position="207"/>
    </location>
</feature>
<feature type="transmembrane region" description="Helical" evidence="5">
    <location>
        <begin position="384"/>
        <end position="403"/>
    </location>
</feature>
<evidence type="ECO:0000256" key="3">
    <source>
        <dbReference type="ARBA" id="ARBA00022989"/>
    </source>
</evidence>
<dbReference type="EMBL" id="JBHLXE010000051">
    <property type="protein sequence ID" value="MFC0179485.1"/>
    <property type="molecule type" value="Genomic_DNA"/>
</dbReference>
<gene>
    <name evidence="7" type="ORF">ACFFIT_05165</name>
</gene>
<sequence length="448" mass="49731">MTVKNTSLKRILSTKGLVLFGLAYMVPLGIFTTYGQVTVLSEGRLPLAYLITIITILFTALSYCHMTRSLPLAGSAYSYVRTLFGSELGFLVGWAQILDYLFIPILNYLVIGLYLNEVFPDIPSDIFILAAIISVTTLNIIGVRVLTSVNFILISSQIFFIVVFLFLGLSDIELNMEDLLRPIDISSGTTSSLFSSAAILCLAFLGFDAIATMAEDTDNPKKNLPKAIITTVLTAGFLFIIISYVGHLVYPDWKNLIPIQDTAGVYISEFIGGAFMAKFFLATYLTGVYASAMSAQTSVSRIFFAMGREGVLPKKIFYRLHNRYKTPFIAIIIVACLSLTSLKLDLNLVVSMISFGALVTFTFVNISVIKLFIVDQKKYQALDIIKYGVFPLFGIFMCIWLWTSLDSTAFRAGVSWIGFGVLYLLYLTRLFTKPAPSISHDEIEEIIK</sequence>
<comment type="subcellular location">
    <subcellularLocation>
        <location evidence="1">Membrane</location>
        <topology evidence="1">Multi-pass membrane protein</topology>
    </subcellularLocation>
</comment>
<keyword evidence="3 5" id="KW-1133">Transmembrane helix</keyword>
<evidence type="ECO:0000313" key="8">
    <source>
        <dbReference type="Proteomes" id="UP001589758"/>
    </source>
</evidence>
<feature type="transmembrane region" description="Helical" evidence="5">
    <location>
        <begin position="270"/>
        <end position="292"/>
    </location>
</feature>
<evidence type="ECO:0000256" key="5">
    <source>
        <dbReference type="SAM" id="Phobius"/>
    </source>
</evidence>
<evidence type="ECO:0000256" key="1">
    <source>
        <dbReference type="ARBA" id="ARBA00004141"/>
    </source>
</evidence>
<dbReference type="PANTHER" id="PTHR42770">
    <property type="entry name" value="AMINO ACID TRANSPORTER-RELATED"/>
    <property type="match status" value="1"/>
</dbReference>
<feature type="transmembrane region" description="Helical" evidence="5">
    <location>
        <begin position="348"/>
        <end position="372"/>
    </location>
</feature>
<feature type="transmembrane region" description="Helical" evidence="5">
    <location>
        <begin position="47"/>
        <end position="67"/>
    </location>
</feature>
<dbReference type="Proteomes" id="UP001589758">
    <property type="component" value="Unassembled WGS sequence"/>
</dbReference>
<organism evidence="7 8">
    <name type="scientific">Thorsellia kenyensis</name>
    <dbReference type="NCBI Taxonomy" id="1549888"/>
    <lineage>
        <taxon>Bacteria</taxon>
        <taxon>Pseudomonadati</taxon>
        <taxon>Pseudomonadota</taxon>
        <taxon>Gammaproteobacteria</taxon>
        <taxon>Enterobacterales</taxon>
        <taxon>Thorselliaceae</taxon>
        <taxon>Thorsellia</taxon>
    </lineage>
</organism>
<dbReference type="InterPro" id="IPR004841">
    <property type="entry name" value="AA-permease/SLC12A_dom"/>
</dbReference>
<feature type="domain" description="Amino acid permease/ SLC12A" evidence="6">
    <location>
        <begin position="17"/>
        <end position="405"/>
    </location>
</feature>
<evidence type="ECO:0000256" key="4">
    <source>
        <dbReference type="ARBA" id="ARBA00023136"/>
    </source>
</evidence>
<feature type="transmembrane region" description="Helical" evidence="5">
    <location>
        <begin position="12"/>
        <end position="35"/>
    </location>
</feature>
<dbReference type="Gene3D" id="1.20.1740.10">
    <property type="entry name" value="Amino acid/polyamine transporter I"/>
    <property type="match status" value="1"/>
</dbReference>